<dbReference type="InterPro" id="IPR013320">
    <property type="entry name" value="ConA-like_dom_sf"/>
</dbReference>
<dbReference type="InterPro" id="IPR000757">
    <property type="entry name" value="Beta-glucanase-like"/>
</dbReference>
<dbReference type="CDD" id="cd08023">
    <property type="entry name" value="GH16_laminarinase_like"/>
    <property type="match status" value="1"/>
</dbReference>
<dbReference type="Gene3D" id="2.60.40.1080">
    <property type="match status" value="3"/>
</dbReference>
<evidence type="ECO:0000256" key="1">
    <source>
        <dbReference type="ARBA" id="ARBA00006865"/>
    </source>
</evidence>
<feature type="domain" description="CBM6" evidence="4">
    <location>
        <begin position="924"/>
        <end position="1042"/>
    </location>
</feature>
<name>A0A562TDU3_CHIJA</name>
<dbReference type="SMART" id="SM00635">
    <property type="entry name" value="BID_2"/>
    <property type="match status" value="3"/>
</dbReference>
<keyword evidence="7" id="KW-1185">Reference proteome</keyword>
<dbReference type="CDD" id="cd04080">
    <property type="entry name" value="CBM6_cellulase-like"/>
    <property type="match status" value="2"/>
</dbReference>
<evidence type="ECO:0000259" key="5">
    <source>
        <dbReference type="PROSITE" id="PS51762"/>
    </source>
</evidence>
<dbReference type="Pfam" id="PF02368">
    <property type="entry name" value="Big_2"/>
    <property type="match status" value="1"/>
</dbReference>
<evidence type="ECO:0000313" key="6">
    <source>
        <dbReference type="EMBL" id="TWI91160.1"/>
    </source>
</evidence>
<evidence type="ECO:0000259" key="4">
    <source>
        <dbReference type="PROSITE" id="PS51175"/>
    </source>
</evidence>
<evidence type="ECO:0000256" key="3">
    <source>
        <dbReference type="SAM" id="SignalP"/>
    </source>
</evidence>
<dbReference type="GO" id="GO:0005975">
    <property type="term" value="P:carbohydrate metabolic process"/>
    <property type="evidence" value="ECO:0007669"/>
    <property type="project" value="InterPro"/>
</dbReference>
<dbReference type="RefSeq" id="WP_145710323.1">
    <property type="nucleotide sequence ID" value="NZ_BAAAFY010000001.1"/>
</dbReference>
<evidence type="ECO:0000256" key="2">
    <source>
        <dbReference type="ARBA" id="ARBA00022729"/>
    </source>
</evidence>
<dbReference type="EMBL" id="VLLG01000002">
    <property type="protein sequence ID" value="TWI91160.1"/>
    <property type="molecule type" value="Genomic_DNA"/>
</dbReference>
<dbReference type="GO" id="GO:0004553">
    <property type="term" value="F:hydrolase activity, hydrolyzing O-glycosyl compounds"/>
    <property type="evidence" value="ECO:0007669"/>
    <property type="project" value="InterPro"/>
</dbReference>
<dbReference type="Pfam" id="PF00722">
    <property type="entry name" value="Glyco_hydro_16"/>
    <property type="match status" value="1"/>
</dbReference>
<evidence type="ECO:0000313" key="7">
    <source>
        <dbReference type="Proteomes" id="UP000316778"/>
    </source>
</evidence>
<feature type="chain" id="PRO_5021793110" evidence="3">
    <location>
        <begin position="23"/>
        <end position="1154"/>
    </location>
</feature>
<dbReference type="InterPro" id="IPR008979">
    <property type="entry name" value="Galactose-bd-like_sf"/>
</dbReference>
<dbReference type="NCBIfam" id="TIGR04183">
    <property type="entry name" value="Por_Secre_tail"/>
    <property type="match status" value="1"/>
</dbReference>
<keyword evidence="2 3" id="KW-0732">Signal</keyword>
<dbReference type="OrthoDB" id="9809583at2"/>
<dbReference type="InterPro" id="IPR006584">
    <property type="entry name" value="Cellulose-bd_IV"/>
</dbReference>
<dbReference type="InterPro" id="IPR005084">
    <property type="entry name" value="CBM6"/>
</dbReference>
<sequence length="1154" mass="125210">MKKISTLIILLFGLLLSNHLNAQYLLVDDMEGNGIGSGRWTFYAGENATGGVEFGVPNPNPSGVNTSSLVAKFVKDTTCFEWMGASCQLTEPFDLASGSEFKMLVYSSTTDEIMFKLQPGTDYSKAVYFTYKVSRVNHWEEATYNFQSVKDRTDFDRIEVHYIDGKKANGILYFDLVRAPNPVGVRLADTSIAMGQEHGAVIKAHMFGGVFSDTLTTANWTATNLPAGVSIDSVQRVDDTTAHIILSGNSPVVYSRTTLEMVVAPQEVANANAGQYIAKGKVIFEGNPAWTMIYGDEFNGSGRLPDPAKWKVDPKPKGWINGEQQVYTDTTHDNIRVEDGYLVIKGKKDYPNGDSTQPWSSGRLISQGKMDFLYGRVEVKAKLPRARGSWPAIWMMPTSSVYGGWPKSGEIDIMEHVGNNLGTVLSTVHTESHNWTNGGQVSGIKQIPDAATAFHVYAVEWTPDSLRFTFDSAHVLTYLNPYTDWKDWPFDQKFHIILNVAIGGGMGGAITEADWPDSMMVDYVRVYQKGLGTPVLDTIVVTPADQSFLAGATQQYKAVAYDQNGHVMAINPVWSISGAGSTITADGLATVQASGVVTATATVDSVTVSGSAYVTVRPTNYKPIPAKIQAEAFDNANACCTEPTSDAGGGLNISYIGSGTWMEYDITVPDSGNYRVQFRVAMDYATSLRVMLDTVTLTTVPLPASGGWQQWITVTSAPIYLAAGNQTIRIRSNASGWNFNWLQFVHADSVNLSYITVTPDSVRLISGATQQFKAAGYAADNSVMAITPVWSTTVKKSSINANGLFTAGNKTCTGLVKATAEGVTGTASVTVAPVPVLTRMTISPDPAVMQVGGRQQFTVTGYDQEDYVMPVTPVWTVSDTSYTISSTGLLTANKAPGACTVTATAGNITASAAVTTDYLCSVNIKYEAESFTDRSTRPVLEACTDVGGGQNFTYMYAGDWFSYNTINVPVAGVHNVSFRVSSTAPVRIWIGHGGKRFGTINIPSTGGAWQTITDTMTLPVLNYTGVHIEQGSTLKFNWFSIDNCPPAADSGMSMARTAAAYVDTKHIKDKDRKHLTGTVIFPNPAAGQVTIDLPEHNYQMITLLDMSGKVIRRWHVEPGERRVVKDLGFLRNGMYLIRLEGKEGTETLKLIKNE</sequence>
<dbReference type="InterPro" id="IPR050546">
    <property type="entry name" value="Glycosyl_Hydrlase_16"/>
</dbReference>
<accession>A0A562TDU3</accession>
<protein>
    <submittedName>
        <fullName evidence="6">Putative secreted protein (Por secretion system target)</fullName>
    </submittedName>
</protein>
<dbReference type="AlphaFoldDB" id="A0A562TDU3"/>
<dbReference type="Pfam" id="PF03422">
    <property type="entry name" value="CBM_6"/>
    <property type="match status" value="2"/>
</dbReference>
<dbReference type="PANTHER" id="PTHR10963:SF55">
    <property type="entry name" value="GLYCOSIDE HYDROLASE FAMILY 16 PROTEIN"/>
    <property type="match status" value="1"/>
</dbReference>
<dbReference type="InterPro" id="IPR003343">
    <property type="entry name" value="Big_2"/>
</dbReference>
<feature type="domain" description="CBM6" evidence="4">
    <location>
        <begin position="626"/>
        <end position="745"/>
    </location>
</feature>
<comment type="similarity">
    <text evidence="1">Belongs to the glycosyl hydrolase 16 family.</text>
</comment>
<reference evidence="6 7" key="1">
    <citation type="journal article" date="2013" name="Stand. Genomic Sci.">
        <title>Genomic Encyclopedia of Type Strains, Phase I: The one thousand microbial genomes (KMG-I) project.</title>
        <authorList>
            <person name="Kyrpides N.C."/>
            <person name="Woyke T."/>
            <person name="Eisen J.A."/>
            <person name="Garrity G."/>
            <person name="Lilburn T.G."/>
            <person name="Beck B.J."/>
            <person name="Whitman W.B."/>
            <person name="Hugenholtz P."/>
            <person name="Klenk H.P."/>
        </authorList>
    </citation>
    <scope>NUCLEOTIDE SEQUENCE [LARGE SCALE GENOMIC DNA]</scope>
    <source>
        <strain evidence="6 7">DSM 13484</strain>
    </source>
</reference>
<dbReference type="Gene3D" id="2.60.120.200">
    <property type="match status" value="1"/>
</dbReference>
<dbReference type="SMART" id="SM00606">
    <property type="entry name" value="CBD_IV"/>
    <property type="match status" value="2"/>
</dbReference>
<dbReference type="Pfam" id="PF18962">
    <property type="entry name" value="Por_Secre_tail"/>
    <property type="match status" value="1"/>
</dbReference>
<feature type="signal peptide" evidence="3">
    <location>
        <begin position="1"/>
        <end position="22"/>
    </location>
</feature>
<dbReference type="PROSITE" id="PS51762">
    <property type="entry name" value="GH16_2"/>
    <property type="match status" value="1"/>
</dbReference>
<dbReference type="PANTHER" id="PTHR10963">
    <property type="entry name" value="GLYCOSYL HYDROLASE-RELATED"/>
    <property type="match status" value="1"/>
</dbReference>
<dbReference type="SUPFAM" id="SSF49785">
    <property type="entry name" value="Galactose-binding domain-like"/>
    <property type="match status" value="2"/>
</dbReference>
<organism evidence="6 7">
    <name type="scientific">Chitinophaga japonensis</name>
    <name type="common">Flexibacter japonensis</name>
    <dbReference type="NCBI Taxonomy" id="104662"/>
    <lineage>
        <taxon>Bacteria</taxon>
        <taxon>Pseudomonadati</taxon>
        <taxon>Bacteroidota</taxon>
        <taxon>Chitinophagia</taxon>
        <taxon>Chitinophagales</taxon>
        <taxon>Chitinophagaceae</taxon>
        <taxon>Chitinophaga</taxon>
    </lineage>
</organism>
<dbReference type="Gene3D" id="2.60.120.260">
    <property type="entry name" value="Galactose-binding domain-like"/>
    <property type="match status" value="2"/>
</dbReference>
<proteinExistence type="inferred from homology"/>
<comment type="caution">
    <text evidence="6">The sequence shown here is derived from an EMBL/GenBank/DDBJ whole genome shotgun (WGS) entry which is preliminary data.</text>
</comment>
<dbReference type="GO" id="GO:0030246">
    <property type="term" value="F:carbohydrate binding"/>
    <property type="evidence" value="ECO:0007669"/>
    <property type="project" value="InterPro"/>
</dbReference>
<dbReference type="Proteomes" id="UP000316778">
    <property type="component" value="Unassembled WGS sequence"/>
</dbReference>
<gene>
    <name evidence="6" type="ORF">LX66_0525</name>
</gene>
<dbReference type="InterPro" id="IPR026444">
    <property type="entry name" value="Secre_tail"/>
</dbReference>
<feature type="domain" description="GH16" evidence="5">
    <location>
        <begin position="282"/>
        <end position="532"/>
    </location>
</feature>
<dbReference type="SUPFAM" id="SSF49899">
    <property type="entry name" value="Concanavalin A-like lectins/glucanases"/>
    <property type="match status" value="1"/>
</dbReference>
<dbReference type="PROSITE" id="PS51175">
    <property type="entry name" value="CBM6"/>
    <property type="match status" value="2"/>
</dbReference>